<accession>W9CKM0</accession>
<dbReference type="SUPFAM" id="SSF53335">
    <property type="entry name" value="S-adenosyl-L-methionine-dependent methyltransferases"/>
    <property type="match status" value="1"/>
</dbReference>
<dbReference type="GO" id="GO:0032259">
    <property type="term" value="P:methylation"/>
    <property type="evidence" value="ECO:0007669"/>
    <property type="project" value="UniProtKB-KW"/>
</dbReference>
<evidence type="ECO:0000313" key="2">
    <source>
        <dbReference type="Proteomes" id="UP000019487"/>
    </source>
</evidence>
<protein>
    <submittedName>
        <fullName evidence="1">Putative O-methyltransferase</fullName>
    </submittedName>
</protein>
<dbReference type="OrthoDB" id="1606438at2759"/>
<proteinExistence type="predicted"/>
<name>W9CKM0_SCLBF</name>
<dbReference type="PANTHER" id="PTHR43712:SF5">
    <property type="entry name" value="O-METHYLTRANSFERASE ASQN-RELATED"/>
    <property type="match status" value="1"/>
</dbReference>
<gene>
    <name evidence="1" type="ORF">SBOR_3218</name>
</gene>
<dbReference type="EMBL" id="AYSA01000138">
    <property type="protein sequence ID" value="ESZ96386.1"/>
    <property type="molecule type" value="Genomic_DNA"/>
</dbReference>
<reference evidence="1 2" key="1">
    <citation type="journal article" date="2014" name="Genome Announc.">
        <title>Draft genome sequence of Sclerotinia borealis, a psychrophilic plant pathogenic fungus.</title>
        <authorList>
            <person name="Mardanov A.V."/>
            <person name="Beletsky A.V."/>
            <person name="Kadnikov V.V."/>
            <person name="Ignatov A.N."/>
            <person name="Ravin N.V."/>
        </authorList>
    </citation>
    <scope>NUCLEOTIDE SEQUENCE [LARGE SCALE GENOMIC DNA]</scope>
    <source>
        <strain evidence="2">F-4157</strain>
    </source>
</reference>
<dbReference type="Proteomes" id="UP000019487">
    <property type="component" value="Unassembled WGS sequence"/>
</dbReference>
<keyword evidence="1" id="KW-0489">Methyltransferase</keyword>
<comment type="caution">
    <text evidence="1">The sequence shown here is derived from an EMBL/GenBank/DDBJ whole genome shotgun (WGS) entry which is preliminary data.</text>
</comment>
<dbReference type="Gene3D" id="3.40.50.150">
    <property type="entry name" value="Vaccinia Virus protein VP39"/>
    <property type="match status" value="2"/>
</dbReference>
<keyword evidence="2" id="KW-1185">Reference proteome</keyword>
<dbReference type="InterPro" id="IPR029063">
    <property type="entry name" value="SAM-dependent_MTases_sf"/>
</dbReference>
<dbReference type="AlphaFoldDB" id="W9CKM0"/>
<organism evidence="1 2">
    <name type="scientific">Sclerotinia borealis (strain F-4128)</name>
    <dbReference type="NCBI Taxonomy" id="1432307"/>
    <lineage>
        <taxon>Eukaryota</taxon>
        <taxon>Fungi</taxon>
        <taxon>Dikarya</taxon>
        <taxon>Ascomycota</taxon>
        <taxon>Pezizomycotina</taxon>
        <taxon>Leotiomycetes</taxon>
        <taxon>Helotiales</taxon>
        <taxon>Sclerotiniaceae</taxon>
        <taxon>Sclerotinia</taxon>
    </lineage>
</organism>
<dbReference type="HOGENOM" id="CLU_005533_1_4_1"/>
<dbReference type="GO" id="GO:0008168">
    <property type="term" value="F:methyltransferase activity"/>
    <property type="evidence" value="ECO:0007669"/>
    <property type="project" value="UniProtKB-KW"/>
</dbReference>
<sequence>MATKELGDLVKGAKEGLRWLAWDFYDVLSLGAIYHYGIGTSISLVSLWSNKRNFWIAKAFPLQRTVTFEENAQKVGLDVNEVEPEVVAHTVASKMLAEDQSMMDWVGVCVEEVWPGAERTIEALTQYPSASELTQTGFCLANGTTNSGKGYEVSHLIDNYDWASFNSHSGTIVDLGGSHGFVCIELARRFSNLKLIVQDLSITIATAPALDASLSTRIMNKCAANMPCQHKPASKKGARVLIDDYCLPEAGKYYTAVEVKAMRTMDLNMLSTLNAQERGESDWDELFGGVKGFRFLGVKRPVGCRMSLIEAVWEGEESDE</sequence>
<dbReference type="PANTHER" id="PTHR43712">
    <property type="entry name" value="PUTATIVE (AFU_ORTHOLOGUE AFUA_4G14580)-RELATED"/>
    <property type="match status" value="1"/>
</dbReference>
<evidence type="ECO:0000313" key="1">
    <source>
        <dbReference type="EMBL" id="ESZ96386.1"/>
    </source>
</evidence>
<keyword evidence="1" id="KW-0808">Transferase</keyword>